<dbReference type="PANTHER" id="PTHR22880">
    <property type="entry name" value="FALZ-RELATED BROMODOMAIN-CONTAINING PROTEINS"/>
    <property type="match status" value="1"/>
</dbReference>
<evidence type="ECO:0000259" key="5">
    <source>
        <dbReference type="PROSITE" id="PS51525"/>
    </source>
</evidence>
<feature type="compositionally biased region" description="Basic residues" evidence="3">
    <location>
        <begin position="723"/>
        <end position="736"/>
    </location>
</feature>
<dbReference type="SMART" id="SM00297">
    <property type="entry name" value="BROMO"/>
    <property type="match status" value="2"/>
</dbReference>
<feature type="domain" description="Bromo" evidence="4">
    <location>
        <begin position="311"/>
        <end position="384"/>
    </location>
</feature>
<feature type="compositionally biased region" description="Basic and acidic residues" evidence="3">
    <location>
        <begin position="1"/>
        <end position="15"/>
    </location>
</feature>
<feature type="compositionally biased region" description="Polar residues" evidence="3">
    <location>
        <begin position="56"/>
        <end position="91"/>
    </location>
</feature>
<dbReference type="PANTHER" id="PTHR22880:SF225">
    <property type="entry name" value="BROMODOMAIN-CONTAINING PROTEIN BET-1-RELATED"/>
    <property type="match status" value="1"/>
</dbReference>
<dbReference type="InterPro" id="IPR038336">
    <property type="entry name" value="NET_sf"/>
</dbReference>
<dbReference type="PROSITE" id="PS51525">
    <property type="entry name" value="NET"/>
    <property type="match status" value="1"/>
</dbReference>
<dbReference type="Pfam" id="PF17035">
    <property type="entry name" value="BET"/>
    <property type="match status" value="1"/>
</dbReference>
<dbReference type="PROSITE" id="PS50014">
    <property type="entry name" value="BROMODOMAIN_2"/>
    <property type="match status" value="2"/>
</dbReference>
<feature type="region of interest" description="Disordered" evidence="3">
    <location>
        <begin position="1"/>
        <end position="269"/>
    </location>
</feature>
<dbReference type="GO" id="GO:0000785">
    <property type="term" value="C:chromatin"/>
    <property type="evidence" value="ECO:0007669"/>
    <property type="project" value="TreeGrafter"/>
</dbReference>
<feature type="domain" description="NET" evidence="5">
    <location>
        <begin position="766"/>
        <end position="847"/>
    </location>
</feature>
<feature type="region of interest" description="Disordered" evidence="3">
    <location>
        <begin position="623"/>
        <end position="665"/>
    </location>
</feature>
<feature type="region of interest" description="Disordered" evidence="3">
    <location>
        <begin position="713"/>
        <end position="774"/>
    </location>
</feature>
<dbReference type="GO" id="GO:0005634">
    <property type="term" value="C:nucleus"/>
    <property type="evidence" value="ECO:0007669"/>
    <property type="project" value="TreeGrafter"/>
</dbReference>
<feature type="compositionally biased region" description="Basic and acidic residues" evidence="3">
    <location>
        <begin position="477"/>
        <end position="490"/>
    </location>
</feature>
<feature type="compositionally biased region" description="Acidic residues" evidence="3">
    <location>
        <begin position="912"/>
        <end position="930"/>
    </location>
</feature>
<protein>
    <submittedName>
        <fullName evidence="6">Uu.00g065570.m01.CDS01</fullName>
    </submittedName>
</protein>
<evidence type="ECO:0000313" key="6">
    <source>
        <dbReference type="EMBL" id="CAJ2510932.1"/>
    </source>
</evidence>
<name>A0AAI8VTR8_9PEZI</name>
<gene>
    <name evidence="6" type="ORF">KHLLAP_LOCUS11400</name>
</gene>
<feature type="region of interest" description="Disordered" evidence="3">
    <location>
        <begin position="852"/>
        <end position="930"/>
    </location>
</feature>
<proteinExistence type="predicted"/>
<reference evidence="6" key="1">
    <citation type="submission" date="2023-10" db="EMBL/GenBank/DDBJ databases">
        <authorList>
            <person name="Hackl T."/>
        </authorList>
    </citation>
    <scope>NUCLEOTIDE SEQUENCE</scope>
</reference>
<dbReference type="Proteomes" id="UP001295740">
    <property type="component" value="Unassembled WGS sequence"/>
</dbReference>
<organism evidence="6 7">
    <name type="scientific">Anthostomella pinea</name>
    <dbReference type="NCBI Taxonomy" id="933095"/>
    <lineage>
        <taxon>Eukaryota</taxon>
        <taxon>Fungi</taxon>
        <taxon>Dikarya</taxon>
        <taxon>Ascomycota</taxon>
        <taxon>Pezizomycotina</taxon>
        <taxon>Sordariomycetes</taxon>
        <taxon>Xylariomycetidae</taxon>
        <taxon>Xylariales</taxon>
        <taxon>Xylariaceae</taxon>
        <taxon>Anthostomella</taxon>
    </lineage>
</organism>
<feature type="domain" description="Bromo" evidence="4">
    <location>
        <begin position="531"/>
        <end position="603"/>
    </location>
</feature>
<comment type="caution">
    <text evidence="6">The sequence shown here is derived from an EMBL/GenBank/DDBJ whole genome shotgun (WGS) entry which is preliminary data.</text>
</comment>
<dbReference type="InterPro" id="IPR050935">
    <property type="entry name" value="Bromo_chromatin_reader"/>
</dbReference>
<dbReference type="Pfam" id="PF00439">
    <property type="entry name" value="Bromodomain"/>
    <property type="match status" value="2"/>
</dbReference>
<dbReference type="InterPro" id="IPR001487">
    <property type="entry name" value="Bromodomain"/>
</dbReference>
<dbReference type="InterPro" id="IPR027353">
    <property type="entry name" value="NET_dom"/>
</dbReference>
<dbReference type="Gene3D" id="1.20.920.10">
    <property type="entry name" value="Bromodomain-like"/>
    <property type="match status" value="2"/>
</dbReference>
<dbReference type="AlphaFoldDB" id="A0AAI8VTR8"/>
<feature type="compositionally biased region" description="Basic and acidic residues" evidence="3">
    <location>
        <begin position="406"/>
        <end position="425"/>
    </location>
</feature>
<feature type="compositionally biased region" description="Polar residues" evidence="3">
    <location>
        <begin position="192"/>
        <end position="205"/>
    </location>
</feature>
<evidence type="ECO:0000259" key="4">
    <source>
        <dbReference type="PROSITE" id="PS50014"/>
    </source>
</evidence>
<feature type="compositionally biased region" description="Basic and acidic residues" evidence="3">
    <location>
        <begin position="713"/>
        <end position="722"/>
    </location>
</feature>
<dbReference type="InterPro" id="IPR036427">
    <property type="entry name" value="Bromodomain-like_sf"/>
</dbReference>
<feature type="compositionally biased region" description="Low complexity" evidence="3">
    <location>
        <begin position="737"/>
        <end position="762"/>
    </location>
</feature>
<evidence type="ECO:0000256" key="1">
    <source>
        <dbReference type="ARBA" id="ARBA00023117"/>
    </source>
</evidence>
<feature type="compositionally biased region" description="Acidic residues" evidence="3">
    <location>
        <begin position="649"/>
        <end position="664"/>
    </location>
</feature>
<evidence type="ECO:0000256" key="2">
    <source>
        <dbReference type="PROSITE-ProRule" id="PRU00035"/>
    </source>
</evidence>
<evidence type="ECO:0000256" key="3">
    <source>
        <dbReference type="SAM" id="MobiDB-lite"/>
    </source>
</evidence>
<keyword evidence="7" id="KW-1185">Reference proteome</keyword>
<sequence length="930" mass="101224">MATEEPQRLASDHKPTSPTPIEEMAVGEPVTRPVNGHAKSEEVPTQSIDTPLVNGETKSPNPTSENAKGLQNQQAFAANSNLPEQTSTQPLSDAPTGDDSEMVDVNGASTIEKAPSVSAELSNEVSGESVPDAVKSTPDTSATKEEPSETLPVSVAPTDSMDVDASVELPDVTSSAERGESTQDTFAAGDGQSATSPKASSQQPADLSKLDIKANEETAPTETDVSMADRPASPTKNAREREDDDPEERAAKRAKTEEPTEKVADSLVVASGFSPAQPTAAAQSSEATVPDSQVITLFQSKQLRQGLATIKKTKNGANFRQSVERLWPTLWNDYKARVDTPVDISLFESKLREDKYANYGDFKADVQKLYENALAFNGPDHQVTNAAASVRDQIFLRLPGVARSQEPSKPEKGKAQSTRHAEPRGVARPRQPSQPRALATATSPKPKPEAPVQTAPPAAASTTSPAFAVPPSGIPQIRRDSTRGDSDRPKRPIHPPKSRDLDYSSKPNSKKKLEPEQRFFKEVLEELKKPKYATLTVWFNEPVDPVALDIPSYFKVIKKPMDLGTMYQKTVNGEYKTSRDLEKDMKLMASNAETFNGSDHLASVSGKELVSILKQELAQKDRWMEKHTRHEAASTTNATAHSPDRSLVESEEESEAEADEDDGNEAIRNLQERMKEEQVKLDVLLGSKKPDLMMIEIQQSMVTMIQRKLVEEKTKFNSEDRKPKAKKKNSNAKSKPKPGASGAAGGVSKKLSSNNAAASKKAPSNHKKAAPKKRVIGPLEKAVIADGINELDGMLLTKAVELIKRDTGQNENDDGEMELDIDALSSDALVKLYDLIHKAMPSIRAEVEQRPEYATAVAPDPEPKAKASALPKSKKNKPMNKHEQERKIEQLRELKAQLQRHGSGSQEPMPADAEDPPAAETSEESDSEEE</sequence>
<feature type="region of interest" description="Disordered" evidence="3">
    <location>
        <begin position="399"/>
        <end position="514"/>
    </location>
</feature>
<feature type="compositionally biased region" description="Basic residues" evidence="3">
    <location>
        <begin position="763"/>
        <end position="774"/>
    </location>
</feature>
<feature type="compositionally biased region" description="Basic and acidic residues" evidence="3">
    <location>
        <begin position="248"/>
        <end position="264"/>
    </location>
</feature>
<feature type="compositionally biased region" description="Low complexity" evidence="3">
    <location>
        <begin position="450"/>
        <end position="471"/>
    </location>
</feature>
<accession>A0AAI8VTR8</accession>
<dbReference type="GO" id="GO:0006355">
    <property type="term" value="P:regulation of DNA-templated transcription"/>
    <property type="evidence" value="ECO:0007669"/>
    <property type="project" value="TreeGrafter"/>
</dbReference>
<dbReference type="GO" id="GO:0006338">
    <property type="term" value="P:chromatin remodeling"/>
    <property type="evidence" value="ECO:0007669"/>
    <property type="project" value="TreeGrafter"/>
</dbReference>
<keyword evidence="1 2" id="KW-0103">Bromodomain</keyword>
<evidence type="ECO:0000313" key="7">
    <source>
        <dbReference type="Proteomes" id="UP001295740"/>
    </source>
</evidence>
<dbReference type="PRINTS" id="PR00503">
    <property type="entry name" value="BROMODOMAIN"/>
</dbReference>
<feature type="compositionally biased region" description="Basic and acidic residues" evidence="3">
    <location>
        <begin position="880"/>
        <end position="895"/>
    </location>
</feature>
<feature type="compositionally biased region" description="Basic and acidic residues" evidence="3">
    <location>
        <begin position="623"/>
        <end position="632"/>
    </location>
</feature>
<dbReference type="EMBL" id="CAUWAG010000018">
    <property type="protein sequence ID" value="CAJ2510932.1"/>
    <property type="molecule type" value="Genomic_DNA"/>
</dbReference>
<dbReference type="Gene3D" id="1.20.1270.220">
    <property type="match status" value="1"/>
</dbReference>
<dbReference type="SUPFAM" id="SSF47370">
    <property type="entry name" value="Bromodomain"/>
    <property type="match status" value="2"/>
</dbReference>